<accession>A0A2J6QKF2</accession>
<name>A0A2J6QKF2_9HELO</name>
<reference evidence="1 2" key="1">
    <citation type="submission" date="2016-05" db="EMBL/GenBank/DDBJ databases">
        <title>A degradative enzymes factory behind the ericoid mycorrhizal symbiosis.</title>
        <authorList>
            <consortium name="DOE Joint Genome Institute"/>
            <person name="Martino E."/>
            <person name="Morin E."/>
            <person name="Grelet G."/>
            <person name="Kuo A."/>
            <person name="Kohler A."/>
            <person name="Daghino S."/>
            <person name="Barry K."/>
            <person name="Choi C."/>
            <person name="Cichocki N."/>
            <person name="Clum A."/>
            <person name="Copeland A."/>
            <person name="Hainaut M."/>
            <person name="Haridas S."/>
            <person name="Labutti K."/>
            <person name="Lindquist E."/>
            <person name="Lipzen A."/>
            <person name="Khouja H.-R."/>
            <person name="Murat C."/>
            <person name="Ohm R."/>
            <person name="Olson A."/>
            <person name="Spatafora J."/>
            <person name="Veneault-Fourrey C."/>
            <person name="Henrissat B."/>
            <person name="Grigoriev I."/>
            <person name="Martin F."/>
            <person name="Perotto S."/>
        </authorList>
    </citation>
    <scope>NUCLEOTIDE SEQUENCE [LARGE SCALE GENOMIC DNA]</scope>
    <source>
        <strain evidence="1 2">UAMH 7357</strain>
    </source>
</reference>
<gene>
    <name evidence="1" type="ORF">NA56DRAFT_641397</name>
</gene>
<evidence type="ECO:0000313" key="2">
    <source>
        <dbReference type="Proteomes" id="UP000235672"/>
    </source>
</evidence>
<organism evidence="1 2">
    <name type="scientific">Hyaloscypha hepaticicola</name>
    <dbReference type="NCBI Taxonomy" id="2082293"/>
    <lineage>
        <taxon>Eukaryota</taxon>
        <taxon>Fungi</taxon>
        <taxon>Dikarya</taxon>
        <taxon>Ascomycota</taxon>
        <taxon>Pezizomycotina</taxon>
        <taxon>Leotiomycetes</taxon>
        <taxon>Helotiales</taxon>
        <taxon>Hyaloscyphaceae</taxon>
        <taxon>Hyaloscypha</taxon>
    </lineage>
</organism>
<sequence>MWIMSHLHLKKELSAPDFTNPVSFPKIGSSIFPDERQKTIAGRTSAPATGYYCRSGTPPY</sequence>
<dbReference type="Proteomes" id="UP000235672">
    <property type="component" value="Unassembled WGS sequence"/>
</dbReference>
<keyword evidence="2" id="KW-1185">Reference proteome</keyword>
<evidence type="ECO:0000313" key="1">
    <source>
        <dbReference type="EMBL" id="PMD26719.1"/>
    </source>
</evidence>
<proteinExistence type="predicted"/>
<dbReference type="EMBL" id="KZ613467">
    <property type="protein sequence ID" value="PMD26719.1"/>
    <property type="molecule type" value="Genomic_DNA"/>
</dbReference>
<protein>
    <submittedName>
        <fullName evidence="1">Uncharacterized protein</fullName>
    </submittedName>
</protein>
<dbReference type="AlphaFoldDB" id="A0A2J6QKF2"/>